<dbReference type="SUPFAM" id="SSF52833">
    <property type="entry name" value="Thioredoxin-like"/>
    <property type="match status" value="1"/>
</dbReference>
<dbReference type="InterPro" id="IPR013740">
    <property type="entry name" value="Redoxin"/>
</dbReference>
<protein>
    <submittedName>
        <fullName evidence="3">Peroxiredoxin</fullName>
    </submittedName>
</protein>
<evidence type="ECO:0000256" key="1">
    <source>
        <dbReference type="SAM" id="SignalP"/>
    </source>
</evidence>
<dbReference type="Proteomes" id="UP000231701">
    <property type="component" value="Chromosome"/>
</dbReference>
<evidence type="ECO:0000313" key="4">
    <source>
        <dbReference type="Proteomes" id="UP000231701"/>
    </source>
</evidence>
<dbReference type="EMBL" id="CP018799">
    <property type="protein sequence ID" value="ATX78513.1"/>
    <property type="molecule type" value="Genomic_DNA"/>
</dbReference>
<evidence type="ECO:0000259" key="2">
    <source>
        <dbReference type="PROSITE" id="PS51352"/>
    </source>
</evidence>
<dbReference type="KEGG" id="maes:Ga0123461_0060"/>
<organism evidence="3 4">
    <name type="scientific">Mariprofundus aestuarium</name>
    <dbReference type="NCBI Taxonomy" id="1921086"/>
    <lineage>
        <taxon>Bacteria</taxon>
        <taxon>Pseudomonadati</taxon>
        <taxon>Pseudomonadota</taxon>
        <taxon>Candidatius Mariprofundia</taxon>
        <taxon>Mariprofundales</taxon>
        <taxon>Mariprofundaceae</taxon>
        <taxon>Mariprofundus</taxon>
    </lineage>
</organism>
<dbReference type="PANTHER" id="PTHR42852">
    <property type="entry name" value="THIOL:DISULFIDE INTERCHANGE PROTEIN DSBE"/>
    <property type="match status" value="1"/>
</dbReference>
<keyword evidence="4" id="KW-1185">Reference proteome</keyword>
<feature type="signal peptide" evidence="1">
    <location>
        <begin position="1"/>
        <end position="28"/>
    </location>
</feature>
<dbReference type="InterPro" id="IPR036249">
    <property type="entry name" value="Thioredoxin-like_sf"/>
</dbReference>
<evidence type="ECO:0000313" key="3">
    <source>
        <dbReference type="EMBL" id="ATX78513.1"/>
    </source>
</evidence>
<dbReference type="CDD" id="cd02966">
    <property type="entry name" value="TlpA_like_family"/>
    <property type="match status" value="1"/>
</dbReference>
<feature type="chain" id="PRO_5014978863" evidence="1">
    <location>
        <begin position="29"/>
        <end position="186"/>
    </location>
</feature>
<dbReference type="Gene3D" id="3.40.30.10">
    <property type="entry name" value="Glutaredoxin"/>
    <property type="match status" value="1"/>
</dbReference>
<name>A0A2K8KUZ3_MARES</name>
<dbReference type="PROSITE" id="PS51257">
    <property type="entry name" value="PROKAR_LIPOPROTEIN"/>
    <property type="match status" value="1"/>
</dbReference>
<dbReference type="Pfam" id="PF08534">
    <property type="entry name" value="Redoxin"/>
    <property type="match status" value="1"/>
</dbReference>
<dbReference type="PANTHER" id="PTHR42852:SF13">
    <property type="entry name" value="PROTEIN DIPZ"/>
    <property type="match status" value="1"/>
</dbReference>
<feature type="domain" description="Thioredoxin" evidence="2">
    <location>
        <begin position="32"/>
        <end position="175"/>
    </location>
</feature>
<dbReference type="PROSITE" id="PS51352">
    <property type="entry name" value="THIOREDOXIN_2"/>
    <property type="match status" value="1"/>
</dbReference>
<dbReference type="AlphaFoldDB" id="A0A2K8KUZ3"/>
<reference evidence="3 4" key="1">
    <citation type="submission" date="2016-12" db="EMBL/GenBank/DDBJ databases">
        <title>Isolation and genomic insights into novel planktonic Zetaproteobacteria from stratified waters of the Chesapeake Bay.</title>
        <authorList>
            <person name="McAllister S.M."/>
            <person name="Kato S."/>
            <person name="Chan C.S."/>
            <person name="Chiu B.K."/>
            <person name="Field E.K."/>
        </authorList>
    </citation>
    <scope>NUCLEOTIDE SEQUENCE [LARGE SCALE GENOMIC DNA]</scope>
    <source>
        <strain evidence="3 4">CP-5</strain>
    </source>
</reference>
<sequence length="186" mass="20426">MLFRMKSVSFSLMLAVMMGLSACSSDEASPIATKGEKMPPFQMMSLSGEIVDSQKLFAGKVVVLNAWATWCPPCRKEMPDLQRLSQLLPADKFLVVGLSVDNNLEDVKKFVSEQHVTFPMFWDEGGIKIAKSILKSFMFPETYILNADGVVVEKVAGAFPWASPELIGILKVIQKTGKVPPPDAAQ</sequence>
<dbReference type="InterPro" id="IPR013766">
    <property type="entry name" value="Thioredoxin_domain"/>
</dbReference>
<keyword evidence="1" id="KW-0732">Signal</keyword>
<gene>
    <name evidence="3" type="ORF">Ga0123461_0060</name>
</gene>
<proteinExistence type="predicted"/>
<dbReference type="InterPro" id="IPR050553">
    <property type="entry name" value="Thioredoxin_ResA/DsbE_sf"/>
</dbReference>
<dbReference type="GO" id="GO:0016491">
    <property type="term" value="F:oxidoreductase activity"/>
    <property type="evidence" value="ECO:0007669"/>
    <property type="project" value="InterPro"/>
</dbReference>
<accession>A0A2K8KUZ3</accession>